<dbReference type="InterPro" id="IPR003593">
    <property type="entry name" value="AAA+_ATPase"/>
</dbReference>
<dbReference type="PANTHER" id="PTHR47642:SF7">
    <property type="entry name" value="ATP-DEPENDENT DNA HELICASE PIF1"/>
    <property type="match status" value="1"/>
</dbReference>
<dbReference type="InterPro" id="IPR037056">
    <property type="entry name" value="RNase_H1_N_sf"/>
</dbReference>
<dbReference type="InterPro" id="IPR009027">
    <property type="entry name" value="Ribosomal_bL9/RNase_H1_N"/>
</dbReference>
<feature type="domain" description="BRCT" evidence="3">
    <location>
        <begin position="670"/>
        <end position="755"/>
    </location>
</feature>
<dbReference type="SUPFAM" id="SSF52113">
    <property type="entry name" value="BRCT domain"/>
    <property type="match status" value="1"/>
</dbReference>
<keyword evidence="1" id="KW-0234">DNA repair</keyword>
<dbReference type="InterPro" id="IPR011320">
    <property type="entry name" value="RNase_H1_N"/>
</dbReference>
<keyword evidence="5" id="KW-1185">Reference proteome</keyword>
<name>A0ABR1FRK8_AURAN</name>
<proteinExistence type="inferred from homology"/>
<evidence type="ECO:0000313" key="5">
    <source>
        <dbReference type="Proteomes" id="UP001363151"/>
    </source>
</evidence>
<dbReference type="Gene3D" id="3.40.50.300">
    <property type="entry name" value="P-loop containing nucleotide triphosphate hydrolases"/>
    <property type="match status" value="1"/>
</dbReference>
<feature type="region of interest" description="Disordered" evidence="2">
    <location>
        <begin position="50"/>
        <end position="149"/>
    </location>
</feature>
<dbReference type="Pfam" id="PF01693">
    <property type="entry name" value="Cauli_VI"/>
    <property type="match status" value="1"/>
</dbReference>
<keyword evidence="1" id="KW-0347">Helicase</keyword>
<dbReference type="InterPro" id="IPR036420">
    <property type="entry name" value="BRCT_dom_sf"/>
</dbReference>
<sequence>MGKRKRYVVTRGRQTGIFDTWEDCERQVKGFSGAQYKSYATQEDAENAFAAAAPAPSATAGPASVPLAGWKPPARPAPARRRQGRVAARRARPRPRGRSRRPRRPRRRAAAARASARRASTPAPRRRPSEAARPRAAAPRPAKAEPSFEERWLEDVDAAPPPPPPPPRGGVALTAEQARIVDVGLRGESLFLTGNAGTGKTTTMHRLILELRRRQRGEGRVFVTASTGAAAVLVGGTTLHSFAGVGRGDGSAEQLAAKLSKPARKRWRQCASLVIDEISMIDGALLDKIDAVARAARGNARPFGGVQVLACGDFAQLPPVRVTRFAFEAESWRGAFGARQYCLSAVFRQRDAGFVSLLNELRVGRASPKTVRTLEATASNELKDGDIEPTKLYATNAQVDRLNASRLDALTGAPETLRARDSGQADRFVQCQWPEELVLKPRAQIMLLHNTDVVSGLCNGSRGVVVGFERDAKSKRVTGVRCRFARGGVHVVERESTSVYEGDAQIASRSQFPLKLAWAVTIHKSQGQSIDLLEVDLRGCFEYGQAYTAVSRATSMDRLRVVNFDASGVKAHPTVLNFHAALTGDLTAVAAPEPEPEDDVVDLTDSAKPASGGGAFVDLTDSAKPASGGSAFVDLTADAPAAAKAPTAHWDFASGKRRPPPKQATSLPTGAADCLAGRVFVTTGVLPSLDRDQVAQIVKACGGRVTSAVSGKTTHLIAGDVLDDGRPTHTSSKYVKAQNLNVAIIDEAAFRAMLG</sequence>
<dbReference type="InterPro" id="IPR010285">
    <property type="entry name" value="DNA_helicase_pif1-like_DEAD"/>
</dbReference>
<evidence type="ECO:0000256" key="2">
    <source>
        <dbReference type="SAM" id="MobiDB-lite"/>
    </source>
</evidence>
<dbReference type="EMBL" id="JBBJCI010000285">
    <property type="protein sequence ID" value="KAK7236259.1"/>
    <property type="molecule type" value="Genomic_DNA"/>
</dbReference>
<keyword evidence="1" id="KW-0227">DNA damage</keyword>
<dbReference type="Pfam" id="PF21530">
    <property type="entry name" value="Pif1_2B_dom"/>
    <property type="match status" value="1"/>
</dbReference>
<keyword evidence="1" id="KW-0233">DNA recombination</keyword>
<feature type="compositionally biased region" description="Low complexity" evidence="2">
    <location>
        <begin position="111"/>
        <end position="123"/>
    </location>
</feature>
<feature type="compositionally biased region" description="Low complexity" evidence="2">
    <location>
        <begin position="50"/>
        <end position="63"/>
    </location>
</feature>
<evidence type="ECO:0000256" key="1">
    <source>
        <dbReference type="RuleBase" id="RU363044"/>
    </source>
</evidence>
<dbReference type="SMART" id="SM00292">
    <property type="entry name" value="BRCT"/>
    <property type="match status" value="1"/>
</dbReference>
<dbReference type="EC" id="5.6.2.3" evidence="1"/>
<dbReference type="CDD" id="cd18037">
    <property type="entry name" value="DEXSc_Pif1_like"/>
    <property type="match status" value="1"/>
</dbReference>
<dbReference type="SMART" id="SM00382">
    <property type="entry name" value="AAA"/>
    <property type="match status" value="1"/>
</dbReference>
<dbReference type="PROSITE" id="PS50172">
    <property type="entry name" value="BRCT"/>
    <property type="match status" value="1"/>
</dbReference>
<organism evidence="4 5">
    <name type="scientific">Aureococcus anophagefferens</name>
    <name type="common">Harmful bloom alga</name>
    <dbReference type="NCBI Taxonomy" id="44056"/>
    <lineage>
        <taxon>Eukaryota</taxon>
        <taxon>Sar</taxon>
        <taxon>Stramenopiles</taxon>
        <taxon>Ochrophyta</taxon>
        <taxon>Pelagophyceae</taxon>
        <taxon>Pelagomonadales</taxon>
        <taxon>Pelagomonadaceae</taxon>
        <taxon>Aureococcus</taxon>
    </lineage>
</organism>
<keyword evidence="1" id="KW-0378">Hydrolase</keyword>
<keyword evidence="1" id="KW-0067">ATP-binding</keyword>
<protein>
    <recommendedName>
        <fullName evidence="1">ATP-dependent DNA helicase</fullName>
        <ecNumber evidence="1">5.6.2.3</ecNumber>
    </recommendedName>
</protein>
<dbReference type="Proteomes" id="UP001363151">
    <property type="component" value="Unassembled WGS sequence"/>
</dbReference>
<comment type="cofactor">
    <cofactor evidence="1">
        <name>Mg(2+)</name>
        <dbReference type="ChEBI" id="CHEBI:18420"/>
    </cofactor>
</comment>
<gene>
    <name evidence="4" type="primary">PIF1</name>
    <name evidence="4" type="ORF">SO694_00061129</name>
</gene>
<comment type="caution">
    <text evidence="4">The sequence shown here is derived from an EMBL/GenBank/DDBJ whole genome shotgun (WGS) entry which is preliminary data.</text>
</comment>
<dbReference type="PANTHER" id="PTHR47642">
    <property type="entry name" value="ATP-DEPENDENT DNA HELICASE"/>
    <property type="match status" value="1"/>
</dbReference>
<dbReference type="Gene3D" id="3.40.50.10190">
    <property type="entry name" value="BRCT domain"/>
    <property type="match status" value="1"/>
</dbReference>
<dbReference type="InterPro" id="IPR027417">
    <property type="entry name" value="P-loop_NTPase"/>
</dbReference>
<feature type="compositionally biased region" description="Basic residues" evidence="2">
    <location>
        <begin position="78"/>
        <end position="110"/>
    </location>
</feature>
<dbReference type="SUPFAM" id="SSF52540">
    <property type="entry name" value="P-loop containing nucleoside triphosphate hydrolases"/>
    <property type="match status" value="2"/>
</dbReference>
<dbReference type="InterPro" id="IPR051055">
    <property type="entry name" value="PIF1_helicase"/>
</dbReference>
<comment type="catalytic activity">
    <reaction evidence="1">
        <text>ATP + H2O = ADP + phosphate + H(+)</text>
        <dbReference type="Rhea" id="RHEA:13065"/>
        <dbReference type="ChEBI" id="CHEBI:15377"/>
        <dbReference type="ChEBI" id="CHEBI:15378"/>
        <dbReference type="ChEBI" id="CHEBI:30616"/>
        <dbReference type="ChEBI" id="CHEBI:43474"/>
        <dbReference type="ChEBI" id="CHEBI:456216"/>
        <dbReference type="EC" id="5.6.2.3"/>
    </reaction>
</comment>
<dbReference type="Pfam" id="PF05970">
    <property type="entry name" value="PIF1"/>
    <property type="match status" value="1"/>
</dbReference>
<evidence type="ECO:0000313" key="4">
    <source>
        <dbReference type="EMBL" id="KAK7236259.1"/>
    </source>
</evidence>
<dbReference type="Gene3D" id="3.40.970.10">
    <property type="entry name" value="Ribonuclease H1, N-terminal domain"/>
    <property type="match status" value="1"/>
</dbReference>
<dbReference type="Pfam" id="PF00533">
    <property type="entry name" value="BRCT"/>
    <property type="match status" value="1"/>
</dbReference>
<dbReference type="SUPFAM" id="SSF55658">
    <property type="entry name" value="L9 N-domain-like"/>
    <property type="match status" value="1"/>
</dbReference>
<dbReference type="InterPro" id="IPR001357">
    <property type="entry name" value="BRCT_dom"/>
</dbReference>
<accession>A0ABR1FRK8</accession>
<reference evidence="4 5" key="1">
    <citation type="submission" date="2024-03" db="EMBL/GenBank/DDBJ databases">
        <title>Aureococcus anophagefferens CCMP1851 and Kratosvirus quantuckense: Draft genome of a second virus-susceptible host strain in the model system.</title>
        <authorList>
            <person name="Chase E."/>
            <person name="Truchon A.R."/>
            <person name="Schepens W."/>
            <person name="Wilhelm S.W."/>
        </authorList>
    </citation>
    <scope>NUCLEOTIDE SEQUENCE [LARGE SCALE GENOMIC DNA]</scope>
    <source>
        <strain evidence="4 5">CCMP1851</strain>
    </source>
</reference>
<comment type="similarity">
    <text evidence="1">Belongs to the helicase family.</text>
</comment>
<dbReference type="InterPro" id="IPR049163">
    <property type="entry name" value="Pif1-like_2B_dom"/>
</dbReference>
<dbReference type="CDD" id="cd18809">
    <property type="entry name" value="SF1_C_RecD"/>
    <property type="match status" value="1"/>
</dbReference>
<keyword evidence="1" id="KW-0547">Nucleotide-binding</keyword>
<evidence type="ECO:0000259" key="3">
    <source>
        <dbReference type="PROSITE" id="PS50172"/>
    </source>
</evidence>